<feature type="compositionally biased region" description="Acidic residues" evidence="1">
    <location>
        <begin position="329"/>
        <end position="339"/>
    </location>
</feature>
<protein>
    <recommendedName>
        <fullName evidence="4">BTB domain-containing protein</fullName>
    </recommendedName>
</protein>
<proteinExistence type="predicted"/>
<evidence type="ECO:0000313" key="3">
    <source>
        <dbReference type="Proteomes" id="UP000565441"/>
    </source>
</evidence>
<comment type="caution">
    <text evidence="2">The sequence shown here is derived from an EMBL/GenBank/DDBJ whole genome shotgun (WGS) entry which is preliminary data.</text>
</comment>
<dbReference type="AlphaFoldDB" id="A0A8H5M520"/>
<feature type="compositionally biased region" description="Polar residues" evidence="1">
    <location>
        <begin position="70"/>
        <end position="84"/>
    </location>
</feature>
<gene>
    <name evidence="2" type="ORF">D9615_004099</name>
</gene>
<evidence type="ECO:0000313" key="2">
    <source>
        <dbReference type="EMBL" id="KAF5380964.1"/>
    </source>
</evidence>
<keyword evidence="3" id="KW-1185">Reference proteome</keyword>
<dbReference type="Proteomes" id="UP000565441">
    <property type="component" value="Unassembled WGS sequence"/>
</dbReference>
<evidence type="ECO:0008006" key="4">
    <source>
        <dbReference type="Google" id="ProtNLM"/>
    </source>
</evidence>
<evidence type="ECO:0000256" key="1">
    <source>
        <dbReference type="SAM" id="MobiDB-lite"/>
    </source>
</evidence>
<feature type="region of interest" description="Disordered" evidence="1">
    <location>
        <begin position="303"/>
        <end position="364"/>
    </location>
</feature>
<feature type="region of interest" description="Disordered" evidence="1">
    <location>
        <begin position="64"/>
        <end position="85"/>
    </location>
</feature>
<feature type="region of interest" description="Disordered" evidence="1">
    <location>
        <begin position="1"/>
        <end position="30"/>
    </location>
</feature>
<dbReference type="OrthoDB" id="10252171at2759"/>
<name>A0A8H5M520_9AGAR</name>
<feature type="compositionally biased region" description="Acidic residues" evidence="1">
    <location>
        <begin position="304"/>
        <end position="320"/>
    </location>
</feature>
<sequence length="364" mass="40584">MGFDTRPKTKTIRRDRSTQSQRPSRQPLGFPIPFRRRSILLNHSACCRGSGEFMATCTSTYTSASAPQCKPSTPSLERQQSPSPSLDEVPLAYIVDQLRNLASHYWNKSETTDCTIIVPIPHAPGKPLHPAIAAQLPPRTSSTVSSMYDPSGLGRRATVPSLNFTPRITLKLHVDYLSTHSSYIRALLSGANPLDLIHTTSNAAVGTGSFKRFNVPPNRLPRLMPGSADRPVLLLPVPDPSSFYLLVHWMYFGNTRYIRRCLNEGVIQWEGIARNVEYLGLSSGIRLFLHKWYCGSTAERAGYDDDSDTACSDSDSDVDYDGSTVSAMDDSDSDSENDEKEPVRGRPRIRRPLSYQEPGTRQWY</sequence>
<reference evidence="2 3" key="1">
    <citation type="journal article" date="2020" name="ISME J.">
        <title>Uncovering the hidden diversity of litter-decomposition mechanisms in mushroom-forming fungi.</title>
        <authorList>
            <person name="Floudas D."/>
            <person name="Bentzer J."/>
            <person name="Ahren D."/>
            <person name="Johansson T."/>
            <person name="Persson P."/>
            <person name="Tunlid A."/>
        </authorList>
    </citation>
    <scope>NUCLEOTIDE SEQUENCE [LARGE SCALE GENOMIC DNA]</scope>
    <source>
        <strain evidence="2 3">CBS 661.87</strain>
    </source>
</reference>
<dbReference type="EMBL" id="JAACJP010000012">
    <property type="protein sequence ID" value="KAF5380964.1"/>
    <property type="molecule type" value="Genomic_DNA"/>
</dbReference>
<organism evidence="2 3">
    <name type="scientific">Tricholomella constricta</name>
    <dbReference type="NCBI Taxonomy" id="117010"/>
    <lineage>
        <taxon>Eukaryota</taxon>
        <taxon>Fungi</taxon>
        <taxon>Dikarya</taxon>
        <taxon>Basidiomycota</taxon>
        <taxon>Agaricomycotina</taxon>
        <taxon>Agaricomycetes</taxon>
        <taxon>Agaricomycetidae</taxon>
        <taxon>Agaricales</taxon>
        <taxon>Tricholomatineae</taxon>
        <taxon>Lyophyllaceae</taxon>
        <taxon>Tricholomella</taxon>
    </lineage>
</organism>
<accession>A0A8H5M520</accession>